<dbReference type="EC" id="2.4.1.-" evidence="4"/>
<dbReference type="PANTHER" id="PTHR48045">
    <property type="entry name" value="UDP-GLYCOSYLTRANSFERASE 72B1"/>
    <property type="match status" value="1"/>
</dbReference>
<dbReference type="Gene3D" id="3.40.50.2000">
    <property type="entry name" value="Glycogen Phosphorylase B"/>
    <property type="match status" value="2"/>
</dbReference>
<dbReference type="Proteomes" id="UP001497444">
    <property type="component" value="Chromosome 2"/>
</dbReference>
<dbReference type="SUPFAM" id="SSF53756">
    <property type="entry name" value="UDP-Glycosyltransferase/glycogen phosphorylase"/>
    <property type="match status" value="1"/>
</dbReference>
<evidence type="ECO:0000256" key="4">
    <source>
        <dbReference type="RuleBase" id="RU362057"/>
    </source>
</evidence>
<comment type="similarity">
    <text evidence="1 3">Belongs to the UDP-glycosyltransferase family.</text>
</comment>
<evidence type="ECO:0000256" key="2">
    <source>
        <dbReference type="ARBA" id="ARBA00022679"/>
    </source>
</evidence>
<evidence type="ECO:0000313" key="5">
    <source>
        <dbReference type="EMBL" id="CAK9268835.1"/>
    </source>
</evidence>
<evidence type="ECO:0000256" key="1">
    <source>
        <dbReference type="ARBA" id="ARBA00009995"/>
    </source>
</evidence>
<keyword evidence="6" id="KW-1185">Reference proteome</keyword>
<dbReference type="Pfam" id="PF00201">
    <property type="entry name" value="UDPGT"/>
    <property type="match status" value="1"/>
</dbReference>
<reference evidence="5 6" key="1">
    <citation type="submission" date="2024-02" db="EMBL/GenBank/DDBJ databases">
        <authorList>
            <consortium name="ELIXIR-Norway"/>
            <consortium name="Elixir Norway"/>
        </authorList>
    </citation>
    <scope>NUCLEOTIDE SEQUENCE [LARGE SCALE GENOMIC DNA]</scope>
</reference>
<evidence type="ECO:0000313" key="6">
    <source>
        <dbReference type="Proteomes" id="UP001497444"/>
    </source>
</evidence>
<name>A0ABP0WPP1_9BRYO</name>
<keyword evidence="3" id="KW-0328">Glycosyltransferase</keyword>
<proteinExistence type="inferred from homology"/>
<dbReference type="PANTHER" id="PTHR48045:SF34">
    <property type="entry name" value="ISOFLAVONE 7-O-GLUCOSYLTRANSFERASE 1-LIKE"/>
    <property type="match status" value="1"/>
</dbReference>
<dbReference type="InterPro" id="IPR002213">
    <property type="entry name" value="UDP_glucos_trans"/>
</dbReference>
<protein>
    <recommendedName>
        <fullName evidence="4">Glycosyltransferase</fullName>
        <ecNumber evidence="4">2.4.1.-</ecNumber>
    </recommendedName>
</protein>
<evidence type="ECO:0000256" key="3">
    <source>
        <dbReference type="RuleBase" id="RU003718"/>
    </source>
</evidence>
<dbReference type="InterPro" id="IPR035595">
    <property type="entry name" value="UDP_glycos_trans_CS"/>
</dbReference>
<keyword evidence="2 3" id="KW-0808">Transferase</keyword>
<dbReference type="EMBL" id="OZ020097">
    <property type="protein sequence ID" value="CAK9268835.1"/>
    <property type="molecule type" value="Genomic_DNA"/>
</dbReference>
<organism evidence="5 6">
    <name type="scientific">Sphagnum jensenii</name>
    <dbReference type="NCBI Taxonomy" id="128206"/>
    <lineage>
        <taxon>Eukaryota</taxon>
        <taxon>Viridiplantae</taxon>
        <taxon>Streptophyta</taxon>
        <taxon>Embryophyta</taxon>
        <taxon>Bryophyta</taxon>
        <taxon>Sphagnophytina</taxon>
        <taxon>Sphagnopsida</taxon>
        <taxon>Sphagnales</taxon>
        <taxon>Sphagnaceae</taxon>
        <taxon>Sphagnum</taxon>
    </lineage>
</organism>
<sequence>MSPQLSDLYGDTTPHVVAFPFPLQGHIRPFVHFSKRLAADNNNIQLACFYLPAEYAEVTSDNFLDLAQSVHNLQDSFAKLMKKLMMGSSSSACTNSPSSAMSSSTSSSHTESFQPPVCIISDMFLGWTQDIADEFKVPRYCLSSSPTHFISLLFALRELNVQGRIPAKKIIGGKPYTIPGMPPIAPLELPRNLQGDIKNAEFFLYQGECLWRAAGVLVNSVYELESSIIEGLQDYILLQEVHSNNNNKRILTIGPLAEEIGSQASAREKPQAVEDNDNECLQWLSKQGRESVLYICFGTITAQGKQQMSEIAHGLESSGVHFLWVVRVLKNCENGTIIDVAKLLPEGFIERTKHRGLVYSSWAPQLQILAHPAVKGFLTHCGWNSIMEGIAMGVPMIAWPNYGEQMMNCRLCVDILNIAIPVQKMTGEFEEIVGQDEVKRIAALLMEDMETAHFLKKNVEKLSKSMVAAHAHGGSSKANLDLFVDELNSMTSLTSIML</sequence>
<accession>A0ABP0WPP1</accession>
<gene>
    <name evidence="5" type="ORF">CSSPJE1EN1_LOCUS14313</name>
</gene>
<dbReference type="PROSITE" id="PS00375">
    <property type="entry name" value="UDPGT"/>
    <property type="match status" value="1"/>
</dbReference>
<dbReference type="CDD" id="cd03784">
    <property type="entry name" value="GT1_Gtf-like"/>
    <property type="match status" value="1"/>
</dbReference>